<dbReference type="InterPro" id="IPR000073">
    <property type="entry name" value="AB_hydrolase_1"/>
</dbReference>
<dbReference type="PANTHER" id="PTHR43194">
    <property type="entry name" value="HYDROLASE ALPHA/BETA FOLD FAMILY"/>
    <property type="match status" value="1"/>
</dbReference>
<feature type="non-terminal residue" evidence="2">
    <location>
        <position position="279"/>
    </location>
</feature>
<comment type="caution">
    <text evidence="2">The sequence shown here is derived from an EMBL/GenBank/DDBJ whole genome shotgun (WGS) entry which is preliminary data.</text>
</comment>
<dbReference type="RefSeq" id="WP_380080959.1">
    <property type="nucleotide sequence ID" value="NZ_JBHRZF010000223.1"/>
</dbReference>
<gene>
    <name evidence="2" type="ORF">ACFOPQ_19855</name>
</gene>
<sequence>MSWRARFGQSTFVVVNGLRTHALVGGQGEPLVVVPGLGCASWMYVRLAEALAHERTVYLYDPPGHGWSEGTWRYPARIHDLTDHLAAWLRCLKLVGVPLLGHSLGGEVILDLAVRHRGLAGVLVACAPTGVPENPCVPEQFLRLLADLPRERPALLRLGFHAYSALGFRRMSLLAYDQQRHLTGPFLKDIDLPTLLVIAGRDPVVHAWTVRELQRNVRQAEVQVVPAAPHALTDAKPHEVAGRVLNFLARQEVRAITADGLIKEMRMPPSSGILMGYDN</sequence>
<keyword evidence="3" id="KW-1185">Reference proteome</keyword>
<name>A0ABV8AET6_9DEIO</name>
<reference evidence="3" key="1">
    <citation type="journal article" date="2019" name="Int. J. Syst. Evol. Microbiol.">
        <title>The Global Catalogue of Microorganisms (GCM) 10K type strain sequencing project: providing services to taxonomists for standard genome sequencing and annotation.</title>
        <authorList>
            <consortium name="The Broad Institute Genomics Platform"/>
            <consortium name="The Broad Institute Genome Sequencing Center for Infectious Disease"/>
            <person name="Wu L."/>
            <person name="Ma J."/>
        </authorList>
    </citation>
    <scope>NUCLEOTIDE SEQUENCE [LARGE SCALE GENOMIC DNA]</scope>
    <source>
        <strain evidence="3">CCTCC AB 2013263</strain>
    </source>
</reference>
<dbReference type="Gene3D" id="3.40.50.1820">
    <property type="entry name" value="alpha/beta hydrolase"/>
    <property type="match status" value="1"/>
</dbReference>
<dbReference type="Proteomes" id="UP001595748">
    <property type="component" value="Unassembled WGS sequence"/>
</dbReference>
<dbReference type="PANTHER" id="PTHR43194:SF5">
    <property type="entry name" value="PIMELOYL-[ACYL-CARRIER PROTEIN] METHYL ESTER ESTERASE"/>
    <property type="match status" value="1"/>
</dbReference>
<feature type="domain" description="AB hydrolase-1" evidence="1">
    <location>
        <begin position="31"/>
        <end position="241"/>
    </location>
</feature>
<organism evidence="2 3">
    <name type="scientific">Deinococcus antarcticus</name>
    <dbReference type="NCBI Taxonomy" id="1298767"/>
    <lineage>
        <taxon>Bacteria</taxon>
        <taxon>Thermotogati</taxon>
        <taxon>Deinococcota</taxon>
        <taxon>Deinococci</taxon>
        <taxon>Deinococcales</taxon>
        <taxon>Deinococcaceae</taxon>
        <taxon>Deinococcus</taxon>
    </lineage>
</organism>
<accession>A0ABV8AET6</accession>
<dbReference type="GO" id="GO:0016787">
    <property type="term" value="F:hydrolase activity"/>
    <property type="evidence" value="ECO:0007669"/>
    <property type="project" value="UniProtKB-KW"/>
</dbReference>
<dbReference type="SUPFAM" id="SSF53474">
    <property type="entry name" value="alpha/beta-Hydrolases"/>
    <property type="match status" value="1"/>
</dbReference>
<proteinExistence type="predicted"/>
<keyword evidence="2" id="KW-0378">Hydrolase</keyword>
<dbReference type="Pfam" id="PF12697">
    <property type="entry name" value="Abhydrolase_6"/>
    <property type="match status" value="1"/>
</dbReference>
<protein>
    <submittedName>
        <fullName evidence="2">Alpha/beta fold hydrolase</fullName>
    </submittedName>
</protein>
<dbReference type="InterPro" id="IPR050228">
    <property type="entry name" value="Carboxylesterase_BioH"/>
</dbReference>
<evidence type="ECO:0000313" key="2">
    <source>
        <dbReference type="EMBL" id="MFC3863022.1"/>
    </source>
</evidence>
<evidence type="ECO:0000313" key="3">
    <source>
        <dbReference type="Proteomes" id="UP001595748"/>
    </source>
</evidence>
<dbReference type="EMBL" id="JBHRZF010000223">
    <property type="protein sequence ID" value="MFC3863022.1"/>
    <property type="molecule type" value="Genomic_DNA"/>
</dbReference>
<dbReference type="InterPro" id="IPR029058">
    <property type="entry name" value="AB_hydrolase_fold"/>
</dbReference>
<evidence type="ECO:0000259" key="1">
    <source>
        <dbReference type="Pfam" id="PF12697"/>
    </source>
</evidence>